<evidence type="ECO:0000313" key="3">
    <source>
        <dbReference type="Proteomes" id="UP000557872"/>
    </source>
</evidence>
<dbReference type="Proteomes" id="UP000557872">
    <property type="component" value="Unassembled WGS sequence"/>
</dbReference>
<feature type="region of interest" description="Disordered" evidence="1">
    <location>
        <begin position="251"/>
        <end position="270"/>
    </location>
</feature>
<dbReference type="AlphaFoldDB" id="A0A851GJK9"/>
<accession>A0A851GJK9</accession>
<name>A0A851GJK9_9BACT</name>
<organism evidence="2 3">
    <name type="scientific">Oceaniferula marina</name>
    <dbReference type="NCBI Taxonomy" id="2748318"/>
    <lineage>
        <taxon>Bacteria</taxon>
        <taxon>Pseudomonadati</taxon>
        <taxon>Verrucomicrobiota</taxon>
        <taxon>Verrucomicrobiia</taxon>
        <taxon>Verrucomicrobiales</taxon>
        <taxon>Verrucomicrobiaceae</taxon>
        <taxon>Oceaniferula</taxon>
    </lineage>
</organism>
<sequence>MKTLIACFLCIVGGFMIGRVIPSSGGDASAPSSQEGLDEVRVGHRTASTANGAGANRRTRSAADAAVLDLDSGLADPDRDGRLVVVPASLLGTLSQAAGKRSMDQDLFSQDGALEAYLQITDREKKYVQQAWRSVQKEMRQYESNAAQAEDLDDGSVKITVPDMSLAMKGFGDEFSDTVKNALGENRADAFLQMKQVGRLLTAVEGEQVYKVKVESVGDGRWRYHMAYESPGGRRVWVGERVPDAIRHLTDAANIDPDMNPEESGGVSEE</sequence>
<dbReference type="EMBL" id="JACBAZ010000002">
    <property type="protein sequence ID" value="NWK55287.1"/>
    <property type="molecule type" value="Genomic_DNA"/>
</dbReference>
<comment type="caution">
    <text evidence="2">The sequence shown here is derived from an EMBL/GenBank/DDBJ whole genome shotgun (WGS) entry which is preliminary data.</text>
</comment>
<evidence type="ECO:0000313" key="2">
    <source>
        <dbReference type="EMBL" id="NWK55287.1"/>
    </source>
</evidence>
<keyword evidence="3" id="KW-1185">Reference proteome</keyword>
<reference evidence="2 3" key="1">
    <citation type="submission" date="2020-07" db="EMBL/GenBank/DDBJ databases">
        <title>Roseicoccus Jingziensis gen. nov., sp. nov., isolated from coastal seawater.</title>
        <authorList>
            <person name="Feng X."/>
        </authorList>
    </citation>
    <scope>NUCLEOTIDE SEQUENCE [LARGE SCALE GENOMIC DNA]</scope>
    <source>
        <strain evidence="2 3">N1E253</strain>
    </source>
</reference>
<dbReference type="RefSeq" id="WP_178931810.1">
    <property type="nucleotide sequence ID" value="NZ_JACBAZ010000002.1"/>
</dbReference>
<protein>
    <submittedName>
        <fullName evidence="2">Uncharacterized protein</fullName>
    </submittedName>
</protein>
<gene>
    <name evidence="2" type="ORF">HW115_06675</name>
</gene>
<proteinExistence type="predicted"/>
<evidence type="ECO:0000256" key="1">
    <source>
        <dbReference type="SAM" id="MobiDB-lite"/>
    </source>
</evidence>